<dbReference type="RefSeq" id="WP_420242238.1">
    <property type="nucleotide sequence ID" value="NZ_BOPV01000001.1"/>
</dbReference>
<feature type="domain" description="Extradiol ring-cleavage dioxygenase LigAB LigA subunit" evidence="1">
    <location>
        <begin position="16"/>
        <end position="61"/>
    </location>
</feature>
<evidence type="ECO:0000313" key="3">
    <source>
        <dbReference type="Proteomes" id="UP000681075"/>
    </source>
</evidence>
<reference evidence="2" key="1">
    <citation type="submission" date="2021-02" db="EMBL/GenBank/DDBJ databases">
        <title>Genome sequence of Rhodospirillales sp. strain TMPK1 isolated from soil.</title>
        <authorList>
            <person name="Nakai R."/>
            <person name="Kusada H."/>
            <person name="Tamaki H."/>
        </authorList>
    </citation>
    <scope>NUCLEOTIDE SEQUENCE</scope>
    <source>
        <strain evidence="2">TMPK1</strain>
    </source>
</reference>
<sequence length="91" mass="10160">MSLHGVEKALYDLGVDRASKTAFREDPDTFLQRYRLAPDEHAMVASFDVASLIALGVNPMLTMGYWIQVAPDRSMRSYMARLRAPSEKGPA</sequence>
<gene>
    <name evidence="2" type="ORF">TMPK1_13770</name>
</gene>
<dbReference type="Gene3D" id="1.10.700.10">
    <property type="entry name" value="Dioxygenase LigAB, LigA subunit"/>
    <property type="match status" value="1"/>
</dbReference>
<dbReference type="Pfam" id="PF07746">
    <property type="entry name" value="LigA"/>
    <property type="match status" value="1"/>
</dbReference>
<dbReference type="InterPro" id="IPR036622">
    <property type="entry name" value="LigA_sf"/>
</dbReference>
<dbReference type="SUPFAM" id="SSF48076">
    <property type="entry name" value="LigA subunit of an aromatic-ring-opening dioxygenase LigAB"/>
    <property type="match status" value="1"/>
</dbReference>
<dbReference type="EMBL" id="BOPV01000001">
    <property type="protein sequence ID" value="GIL39140.1"/>
    <property type="molecule type" value="Genomic_DNA"/>
</dbReference>
<protein>
    <recommendedName>
        <fullName evidence="1">Extradiol ring-cleavage dioxygenase LigAB LigA subunit domain-containing protein</fullName>
    </recommendedName>
</protein>
<accession>A0A8S8XD21</accession>
<evidence type="ECO:0000313" key="2">
    <source>
        <dbReference type="EMBL" id="GIL39140.1"/>
    </source>
</evidence>
<dbReference type="AlphaFoldDB" id="A0A8S8XD21"/>
<comment type="caution">
    <text evidence="2">The sequence shown here is derived from an EMBL/GenBank/DDBJ whole genome shotgun (WGS) entry which is preliminary data.</text>
</comment>
<evidence type="ECO:0000259" key="1">
    <source>
        <dbReference type="Pfam" id="PF07746"/>
    </source>
</evidence>
<name>A0A8S8XD21_9PROT</name>
<dbReference type="Proteomes" id="UP000681075">
    <property type="component" value="Unassembled WGS sequence"/>
</dbReference>
<proteinExistence type="predicted"/>
<dbReference type="InterPro" id="IPR011986">
    <property type="entry name" value="Xdiol_dOase_LigA"/>
</dbReference>
<keyword evidence="3" id="KW-1185">Reference proteome</keyword>
<organism evidence="2 3">
    <name type="scientific">Roseiterribacter gracilis</name>
    <dbReference type="NCBI Taxonomy" id="2812848"/>
    <lineage>
        <taxon>Bacteria</taxon>
        <taxon>Pseudomonadati</taxon>
        <taxon>Pseudomonadota</taxon>
        <taxon>Alphaproteobacteria</taxon>
        <taxon>Rhodospirillales</taxon>
        <taxon>Roseiterribacteraceae</taxon>
        <taxon>Roseiterribacter</taxon>
    </lineage>
</organism>